<dbReference type="SUPFAM" id="SSF48726">
    <property type="entry name" value="Immunoglobulin"/>
    <property type="match status" value="2"/>
</dbReference>
<dbReference type="SMART" id="SM00409">
    <property type="entry name" value="IG"/>
    <property type="match status" value="2"/>
</dbReference>
<dbReference type="GeneTree" id="ENSGT00720000109813"/>
<dbReference type="Pfam" id="PF07686">
    <property type="entry name" value="V-set"/>
    <property type="match status" value="2"/>
</dbReference>
<dbReference type="Gene3D" id="2.60.40.10">
    <property type="entry name" value="Immunoglobulins"/>
    <property type="match status" value="2"/>
</dbReference>
<evidence type="ECO:0000256" key="2">
    <source>
        <dbReference type="ARBA" id="ARBA00022692"/>
    </source>
</evidence>
<name>A0A3Q3S5E4_9TELE</name>
<evidence type="ECO:0000313" key="5">
    <source>
        <dbReference type="Ensembl" id="ENSMAMP00000017720.2"/>
    </source>
</evidence>
<feature type="domain" description="Immunoglobulin" evidence="4">
    <location>
        <begin position="125"/>
        <end position="225"/>
    </location>
</feature>
<dbReference type="InParanoid" id="A0A3Q3S5E4"/>
<protein>
    <recommendedName>
        <fullName evidence="4">Immunoglobulin domain-containing protein</fullName>
    </recommendedName>
</protein>
<dbReference type="Ensembl" id="ENSMAMT00000018190.2">
    <property type="protein sequence ID" value="ENSMAMP00000017720.2"/>
    <property type="gene ID" value="ENSMAMG00000011980.2"/>
</dbReference>
<dbReference type="InterPro" id="IPR036179">
    <property type="entry name" value="Ig-like_dom_sf"/>
</dbReference>
<evidence type="ECO:0000256" key="3">
    <source>
        <dbReference type="ARBA" id="ARBA00023136"/>
    </source>
</evidence>
<dbReference type="InterPro" id="IPR003599">
    <property type="entry name" value="Ig_sub"/>
</dbReference>
<keyword evidence="6" id="KW-1185">Reference proteome</keyword>
<dbReference type="GO" id="GO:0004888">
    <property type="term" value="F:transmembrane signaling receptor activity"/>
    <property type="evidence" value="ECO:0007669"/>
    <property type="project" value="TreeGrafter"/>
</dbReference>
<evidence type="ECO:0000256" key="1">
    <source>
        <dbReference type="ARBA" id="ARBA00004370"/>
    </source>
</evidence>
<reference evidence="5" key="1">
    <citation type="submission" date="2025-08" db="UniProtKB">
        <authorList>
            <consortium name="Ensembl"/>
        </authorList>
    </citation>
    <scope>IDENTIFICATION</scope>
</reference>
<dbReference type="Proteomes" id="UP000261640">
    <property type="component" value="Unplaced"/>
</dbReference>
<keyword evidence="3" id="KW-0472">Membrane</keyword>
<keyword evidence="2" id="KW-0812">Transmembrane</keyword>
<accession>A0A3Q3S5E4</accession>
<sequence length="346" mass="38230">VLIKIKSTDLTILLFPAEDDICKRLFNQTAYRNAKTTITCDYPGNKYSSRVKFFCKDKGSTCEDILSTKSSPLTNGTFTLTNTNRGFSVSISNVSSQDDGVYWCGLKPKEGSSRAATRRIQLKVQGEIFSTVGQDLTFWCIYPNGSSIKKFICKGEDPSVCQRLVSTAQRNMNTGRFSMKDDTTKANITVTIRNMRLDDNGTYWCGADSTDPGRSDEFFHKLLITVGKTPVFIYLFIYLFPLFGCNLTTAQTVGHESWLTLVIADHSYAEIQELPQKPNSGTALKTVYATANFPTHPSASILYSKVILPTCSAEVKGDTYCTVTGNGQSSACSTVNQPSRLSEDHL</sequence>
<dbReference type="InterPro" id="IPR013106">
    <property type="entry name" value="Ig_V-set"/>
</dbReference>
<dbReference type="STRING" id="205130.ENSMAMP00000017720"/>
<comment type="subcellular location">
    <subcellularLocation>
        <location evidence="1">Membrane</location>
    </subcellularLocation>
</comment>
<dbReference type="AlphaFoldDB" id="A0A3Q3S5E4"/>
<reference evidence="5" key="2">
    <citation type="submission" date="2025-09" db="UniProtKB">
        <authorList>
            <consortium name="Ensembl"/>
        </authorList>
    </citation>
    <scope>IDENTIFICATION</scope>
</reference>
<evidence type="ECO:0000313" key="6">
    <source>
        <dbReference type="Proteomes" id="UP000261640"/>
    </source>
</evidence>
<feature type="domain" description="Immunoglobulin" evidence="4">
    <location>
        <begin position="25"/>
        <end position="123"/>
    </location>
</feature>
<evidence type="ECO:0000259" key="4">
    <source>
        <dbReference type="SMART" id="SM00409"/>
    </source>
</evidence>
<dbReference type="PANTHER" id="PTHR11860">
    <property type="entry name" value="POLYMERIC-IMMUNOGLOBULIN RECEPTOR"/>
    <property type="match status" value="1"/>
</dbReference>
<organism evidence="5 6">
    <name type="scientific">Mastacembelus armatus</name>
    <name type="common">zig-zag eel</name>
    <dbReference type="NCBI Taxonomy" id="205130"/>
    <lineage>
        <taxon>Eukaryota</taxon>
        <taxon>Metazoa</taxon>
        <taxon>Chordata</taxon>
        <taxon>Craniata</taxon>
        <taxon>Vertebrata</taxon>
        <taxon>Euteleostomi</taxon>
        <taxon>Actinopterygii</taxon>
        <taxon>Neopterygii</taxon>
        <taxon>Teleostei</taxon>
        <taxon>Neoteleostei</taxon>
        <taxon>Acanthomorphata</taxon>
        <taxon>Anabantaria</taxon>
        <taxon>Synbranchiformes</taxon>
        <taxon>Mastacembelidae</taxon>
        <taxon>Mastacembelus</taxon>
    </lineage>
</organism>
<dbReference type="PANTHER" id="PTHR11860:SF87">
    <property type="entry name" value="CMRF35-LIKE MOLECULE 8"/>
    <property type="match status" value="1"/>
</dbReference>
<dbReference type="InterPro" id="IPR050671">
    <property type="entry name" value="CD300_family_receptors"/>
</dbReference>
<proteinExistence type="predicted"/>
<dbReference type="InterPro" id="IPR013783">
    <property type="entry name" value="Ig-like_fold"/>
</dbReference>
<dbReference type="GO" id="GO:0005886">
    <property type="term" value="C:plasma membrane"/>
    <property type="evidence" value="ECO:0007669"/>
    <property type="project" value="TreeGrafter"/>
</dbReference>